<feature type="transmembrane region" description="Helical" evidence="17">
    <location>
        <begin position="30"/>
        <end position="51"/>
    </location>
</feature>
<dbReference type="PROSITE" id="PS00379">
    <property type="entry name" value="CDP_ALCOHOL_P_TRANSF"/>
    <property type="match status" value="1"/>
</dbReference>
<dbReference type="Gene3D" id="1.20.120.1760">
    <property type="match status" value="1"/>
</dbReference>
<dbReference type="Proteomes" id="UP001231616">
    <property type="component" value="Unassembled WGS sequence"/>
</dbReference>
<feature type="transmembrane region" description="Helical" evidence="17">
    <location>
        <begin position="119"/>
        <end position="142"/>
    </location>
</feature>
<comment type="pathway">
    <text evidence="2">Phospholipid metabolism; phosphatidylglycerol biosynthesis; phosphatidylglycerol from CDP-diacylglycerol: step 1/2.</text>
</comment>
<dbReference type="InterPro" id="IPR043130">
    <property type="entry name" value="CDP-OH_PTrfase_TM_dom"/>
</dbReference>
<evidence type="ECO:0000256" key="7">
    <source>
        <dbReference type="ARBA" id="ARBA00022679"/>
    </source>
</evidence>
<evidence type="ECO:0000256" key="1">
    <source>
        <dbReference type="ARBA" id="ARBA00004141"/>
    </source>
</evidence>
<name>A0ABT9H1U4_9GAMM</name>
<evidence type="ECO:0000256" key="5">
    <source>
        <dbReference type="ARBA" id="ARBA00014944"/>
    </source>
</evidence>
<dbReference type="Pfam" id="PF01066">
    <property type="entry name" value="CDP-OH_P_transf"/>
    <property type="match status" value="1"/>
</dbReference>
<evidence type="ECO:0000256" key="2">
    <source>
        <dbReference type="ARBA" id="ARBA00005042"/>
    </source>
</evidence>
<proteinExistence type="inferred from homology"/>
<gene>
    <name evidence="18" type="primary">pgsA</name>
    <name evidence="18" type="ORF">Q3O60_13420</name>
</gene>
<evidence type="ECO:0000256" key="10">
    <source>
        <dbReference type="ARBA" id="ARBA00023098"/>
    </source>
</evidence>
<dbReference type="InterPro" id="IPR000462">
    <property type="entry name" value="CDP-OH_P_trans"/>
</dbReference>
<evidence type="ECO:0000256" key="11">
    <source>
        <dbReference type="ARBA" id="ARBA00023136"/>
    </source>
</evidence>
<dbReference type="InterPro" id="IPR004570">
    <property type="entry name" value="Phosphatidylglycerol_P_synth"/>
</dbReference>
<evidence type="ECO:0000256" key="8">
    <source>
        <dbReference type="ARBA" id="ARBA00022692"/>
    </source>
</evidence>
<keyword evidence="19" id="KW-1185">Reference proteome</keyword>
<evidence type="ECO:0000313" key="19">
    <source>
        <dbReference type="Proteomes" id="UP001231616"/>
    </source>
</evidence>
<evidence type="ECO:0000256" key="13">
    <source>
        <dbReference type="ARBA" id="ARBA00023264"/>
    </source>
</evidence>
<evidence type="ECO:0000256" key="14">
    <source>
        <dbReference type="ARBA" id="ARBA00048586"/>
    </source>
</evidence>
<dbReference type="RefSeq" id="WP_305894453.1">
    <property type="nucleotide sequence ID" value="NZ_JAUZVZ010000021.1"/>
</dbReference>
<organism evidence="18 19">
    <name type="scientific">Alkalimonas collagenimarina</name>
    <dbReference type="NCBI Taxonomy" id="400390"/>
    <lineage>
        <taxon>Bacteria</taxon>
        <taxon>Pseudomonadati</taxon>
        <taxon>Pseudomonadota</taxon>
        <taxon>Gammaproteobacteria</taxon>
        <taxon>Alkalimonas</taxon>
    </lineage>
</organism>
<dbReference type="EMBL" id="JAUZVZ010000021">
    <property type="protein sequence ID" value="MDP4537188.1"/>
    <property type="molecule type" value="Genomic_DNA"/>
</dbReference>
<keyword evidence="11 17" id="KW-0472">Membrane</keyword>
<keyword evidence="6" id="KW-0444">Lipid biosynthesis</keyword>
<keyword evidence="10" id="KW-0443">Lipid metabolism</keyword>
<evidence type="ECO:0000256" key="12">
    <source>
        <dbReference type="ARBA" id="ARBA00023209"/>
    </source>
</evidence>
<dbReference type="PANTHER" id="PTHR14269">
    <property type="entry name" value="CDP-DIACYLGLYCEROL--GLYCEROL-3-PHOSPHATE 3-PHOSPHATIDYLTRANSFERASE-RELATED"/>
    <property type="match status" value="1"/>
</dbReference>
<feature type="transmembrane region" description="Helical" evidence="17">
    <location>
        <begin position="148"/>
        <end position="169"/>
    </location>
</feature>
<dbReference type="PANTHER" id="PTHR14269:SF62">
    <property type="entry name" value="CDP-DIACYLGLYCEROL--GLYCEROL-3-PHOSPHATE 3-PHOSPHATIDYLTRANSFERASE 1, CHLOROPLASTIC"/>
    <property type="match status" value="1"/>
</dbReference>
<accession>A0ABT9H1U4</accession>
<evidence type="ECO:0000313" key="18">
    <source>
        <dbReference type="EMBL" id="MDP4537188.1"/>
    </source>
</evidence>
<comment type="subcellular location">
    <subcellularLocation>
        <location evidence="1">Membrane</location>
        <topology evidence="1">Multi-pass membrane protein</topology>
    </subcellularLocation>
</comment>
<evidence type="ECO:0000256" key="6">
    <source>
        <dbReference type="ARBA" id="ARBA00022516"/>
    </source>
</evidence>
<protein>
    <recommendedName>
        <fullName evidence="5 15">CDP-diacylglycerol--glycerol-3-phosphate 3-phosphatidyltransferase</fullName>
        <ecNumber evidence="4 15">2.7.8.5</ecNumber>
    </recommendedName>
</protein>
<dbReference type="PIRSF" id="PIRSF000847">
    <property type="entry name" value="Phos_ph_gly_syn"/>
    <property type="match status" value="1"/>
</dbReference>
<dbReference type="GO" id="GO:0008444">
    <property type="term" value="F:CDP-diacylglycerol-glycerol-3-phosphate 3-phosphatidyltransferase activity"/>
    <property type="evidence" value="ECO:0007669"/>
    <property type="project" value="UniProtKB-EC"/>
</dbReference>
<dbReference type="NCBIfam" id="TIGR00560">
    <property type="entry name" value="pgsA"/>
    <property type="match status" value="1"/>
</dbReference>
<comment type="catalytic activity">
    <reaction evidence="14">
        <text>a CDP-1,2-diacyl-sn-glycerol + sn-glycerol 3-phosphate = a 1,2-diacyl-sn-glycero-3-phospho-(1'-sn-glycero-3'-phosphate) + CMP + H(+)</text>
        <dbReference type="Rhea" id="RHEA:12593"/>
        <dbReference type="ChEBI" id="CHEBI:15378"/>
        <dbReference type="ChEBI" id="CHEBI:57597"/>
        <dbReference type="ChEBI" id="CHEBI:58332"/>
        <dbReference type="ChEBI" id="CHEBI:60110"/>
        <dbReference type="ChEBI" id="CHEBI:60377"/>
        <dbReference type="EC" id="2.7.8.5"/>
    </reaction>
</comment>
<evidence type="ECO:0000256" key="15">
    <source>
        <dbReference type="NCBIfam" id="TIGR00560"/>
    </source>
</evidence>
<evidence type="ECO:0000256" key="3">
    <source>
        <dbReference type="ARBA" id="ARBA00010441"/>
    </source>
</evidence>
<dbReference type="InterPro" id="IPR048254">
    <property type="entry name" value="CDP_ALCOHOL_P_TRANSF_CS"/>
</dbReference>
<dbReference type="InterPro" id="IPR050324">
    <property type="entry name" value="CDP-alcohol_PTase-I"/>
</dbReference>
<keyword evidence="7 16" id="KW-0808">Transferase</keyword>
<comment type="similarity">
    <text evidence="3 16">Belongs to the CDP-alcohol phosphatidyltransferase class-I family.</text>
</comment>
<sequence>MLNIPNILTLFRLLLIPVFLWLFYSGLDSARFWAALVFVLAAITDALDGYLARKLEQSTPFGAFLDPVADKVMVVMALVLVTVDEQALWMTIPALIMISREIIISALREWMASVGQGAAVAVSGGGKLKTIFQMVALIGLIWQPTHSLLVWVMPASIIVLYLATLLTISSMVQYIYAARHGLIGEQAD</sequence>
<keyword evidence="8 17" id="KW-0812">Transmembrane</keyword>
<reference evidence="18 19" key="1">
    <citation type="submission" date="2023-08" db="EMBL/GenBank/DDBJ databases">
        <authorList>
            <person name="Joshi A."/>
            <person name="Thite S."/>
        </authorList>
    </citation>
    <scope>NUCLEOTIDE SEQUENCE [LARGE SCALE GENOMIC DNA]</scope>
    <source>
        <strain evidence="18 19">AC40</strain>
    </source>
</reference>
<evidence type="ECO:0000256" key="4">
    <source>
        <dbReference type="ARBA" id="ARBA00013170"/>
    </source>
</evidence>
<evidence type="ECO:0000256" key="9">
    <source>
        <dbReference type="ARBA" id="ARBA00022989"/>
    </source>
</evidence>
<comment type="caution">
    <text evidence="18">The sequence shown here is derived from an EMBL/GenBank/DDBJ whole genome shotgun (WGS) entry which is preliminary data.</text>
</comment>
<feature type="transmembrane region" description="Helical" evidence="17">
    <location>
        <begin position="7"/>
        <end position="24"/>
    </location>
</feature>
<evidence type="ECO:0000256" key="17">
    <source>
        <dbReference type="SAM" id="Phobius"/>
    </source>
</evidence>
<keyword evidence="9 17" id="KW-1133">Transmembrane helix</keyword>
<evidence type="ECO:0000256" key="16">
    <source>
        <dbReference type="RuleBase" id="RU003750"/>
    </source>
</evidence>
<dbReference type="EC" id="2.7.8.5" evidence="4 15"/>
<keyword evidence="13" id="KW-1208">Phospholipid metabolism</keyword>
<keyword evidence="12" id="KW-0594">Phospholipid biosynthesis</keyword>